<evidence type="ECO:0000313" key="2">
    <source>
        <dbReference type="EMBL" id="GAB20523.1"/>
    </source>
</evidence>
<keyword evidence="1" id="KW-0812">Transmembrane</keyword>
<dbReference type="OrthoDB" id="4463022at2"/>
<protein>
    <submittedName>
        <fullName evidence="2">Uncharacterized protein</fullName>
    </submittedName>
</protein>
<gene>
    <name evidence="2" type="ORF">GOEFS_119_00130</name>
</gene>
<dbReference type="AlphaFoldDB" id="H0R622"/>
<dbReference type="EMBL" id="BAEH01000119">
    <property type="protein sequence ID" value="GAB20523.1"/>
    <property type="molecule type" value="Genomic_DNA"/>
</dbReference>
<sequence>MSETDLHCDWCTAYPNSLPASTVETAAKWGVTVRDCCNTAVVDYLLCADHWSLLRDQQFPSNCPSCNAPAVTLDDIVVTVMPLGTYDLDDLEPACSGQLLTYSPGALPAAIRLPCLPATADSKTHTETAASEQLTLAGQPAVAMKSVAETVVPDGDYMMIAETHWIDARQTLIWQRDHNDYQVPLDELTDQLRRARAANDHVAAHQIAVVRSELQYERSEFTRHAFEDLKHDQHAFALWRQTSDGQYFIEWTQRAYTVMSFIATVTEKWESGWRAALATIPVAEREAHRTKQWVVRPRRHHLMRHLLSASIAVTAVAAVLGVVMGPAWFLVAALGAATCGYALLAGRDAAWVRTNAATGEFQRDQRVQRFGFDPLDAPDMPAPNWSTTHPDPLGYAESLHSAVLDGFTTHPSPAVLPEPHYPAVSRPESVSLPELKAALVSIVQR</sequence>
<dbReference type="Proteomes" id="UP000035034">
    <property type="component" value="Unassembled WGS sequence"/>
</dbReference>
<keyword evidence="1" id="KW-1133">Transmembrane helix</keyword>
<keyword evidence="3" id="KW-1185">Reference proteome</keyword>
<feature type="transmembrane region" description="Helical" evidence="1">
    <location>
        <begin position="327"/>
        <end position="344"/>
    </location>
</feature>
<comment type="caution">
    <text evidence="2">The sequence shown here is derived from an EMBL/GenBank/DDBJ whole genome shotgun (WGS) entry which is preliminary data.</text>
</comment>
<dbReference type="STRING" id="1077974.GOEFS_119_00130"/>
<proteinExistence type="predicted"/>
<evidence type="ECO:0000256" key="1">
    <source>
        <dbReference type="SAM" id="Phobius"/>
    </source>
</evidence>
<feature type="transmembrane region" description="Helical" evidence="1">
    <location>
        <begin position="302"/>
        <end position="321"/>
    </location>
</feature>
<keyword evidence="1" id="KW-0472">Membrane</keyword>
<name>H0R622_9ACTN</name>
<accession>H0R622</accession>
<dbReference type="RefSeq" id="WP_007319858.1">
    <property type="nucleotide sequence ID" value="NZ_BAEH01000119.1"/>
</dbReference>
<evidence type="ECO:0000313" key="3">
    <source>
        <dbReference type="Proteomes" id="UP000035034"/>
    </source>
</evidence>
<reference evidence="2 3" key="1">
    <citation type="submission" date="2011-12" db="EMBL/GenBank/DDBJ databases">
        <title>Whole genome shotgun sequence of Gordonia effusa NBRC 100432.</title>
        <authorList>
            <person name="Yoshida I."/>
            <person name="Takarada H."/>
            <person name="Hosoyama A."/>
            <person name="Tsuchikane K."/>
            <person name="Katsumata H."/>
            <person name="Yamazaki S."/>
            <person name="Fujita N."/>
        </authorList>
    </citation>
    <scope>NUCLEOTIDE SEQUENCE [LARGE SCALE GENOMIC DNA]</scope>
    <source>
        <strain evidence="2 3">NBRC 100432</strain>
    </source>
</reference>
<organism evidence="2 3">
    <name type="scientific">Gordonia effusa NBRC 100432</name>
    <dbReference type="NCBI Taxonomy" id="1077974"/>
    <lineage>
        <taxon>Bacteria</taxon>
        <taxon>Bacillati</taxon>
        <taxon>Actinomycetota</taxon>
        <taxon>Actinomycetes</taxon>
        <taxon>Mycobacteriales</taxon>
        <taxon>Gordoniaceae</taxon>
        <taxon>Gordonia</taxon>
    </lineage>
</organism>